<evidence type="ECO:0000256" key="2">
    <source>
        <dbReference type="ARBA" id="ARBA00023125"/>
    </source>
</evidence>
<evidence type="ECO:0000256" key="5">
    <source>
        <dbReference type="ARBA" id="ARBA00034617"/>
    </source>
</evidence>
<proteinExistence type="inferred from homology"/>
<dbReference type="InterPro" id="IPR001650">
    <property type="entry name" value="Helicase_C-like"/>
</dbReference>
<dbReference type="EC" id="5.6.2.4" evidence="6"/>
<protein>
    <recommendedName>
        <fullName evidence="6">DNA 3'-5' helicase</fullName>
        <ecNumber evidence="6">5.6.2.4</ecNumber>
    </recommendedName>
</protein>
<dbReference type="Gene3D" id="3.40.50.300">
    <property type="entry name" value="P-loop containing nucleotide triphosphate hydrolases"/>
    <property type="match status" value="2"/>
</dbReference>
<dbReference type="SUPFAM" id="SSF52540">
    <property type="entry name" value="P-loop containing nucleoside triphosphate hydrolases"/>
    <property type="match status" value="1"/>
</dbReference>
<evidence type="ECO:0000259" key="8">
    <source>
        <dbReference type="PROSITE" id="PS51194"/>
    </source>
</evidence>
<dbReference type="KEGG" id="fox:FOXG_17292"/>
<dbReference type="SUPFAM" id="SSF46785">
    <property type="entry name" value="Winged helix' DNA-binding domain"/>
    <property type="match status" value="1"/>
</dbReference>
<dbReference type="Gene3D" id="1.10.10.10">
    <property type="entry name" value="Winged helix-like DNA-binding domain superfamily/Winged helix DNA-binding domain"/>
    <property type="match status" value="1"/>
</dbReference>
<evidence type="ECO:0000256" key="6">
    <source>
        <dbReference type="ARBA" id="ARBA00034808"/>
    </source>
</evidence>
<dbReference type="GO" id="GO:0009378">
    <property type="term" value="F:four-way junction helicase activity"/>
    <property type="evidence" value="ECO:0007669"/>
    <property type="project" value="TreeGrafter"/>
</dbReference>
<evidence type="ECO:0000313" key="9">
    <source>
        <dbReference type="EMBL" id="KNB20057.1"/>
    </source>
</evidence>
<dbReference type="Proteomes" id="UP000009097">
    <property type="component" value="Unassembled WGS sequence"/>
</dbReference>
<dbReference type="PANTHER" id="PTHR13710:SF153">
    <property type="entry name" value="RECQ-LIKE DNA HELICASE BLM"/>
    <property type="match status" value="1"/>
</dbReference>
<reference evidence="9" key="2">
    <citation type="journal article" date="2010" name="Nature">
        <title>Comparative genomics reveals mobile pathogenicity chromosomes in Fusarium.</title>
        <authorList>
            <person name="Ma L.J."/>
            <person name="van der Does H.C."/>
            <person name="Borkovich K.A."/>
            <person name="Coleman J.J."/>
            <person name="Daboussi M.J."/>
            <person name="Di Pietro A."/>
            <person name="Dufresne M."/>
            <person name="Freitag M."/>
            <person name="Grabherr M."/>
            <person name="Henrissat B."/>
            <person name="Houterman P.M."/>
            <person name="Kang S."/>
            <person name="Shim W.B."/>
            <person name="Woloshuk C."/>
            <person name="Xie X."/>
            <person name="Xu J.R."/>
            <person name="Antoniw J."/>
            <person name="Baker S.E."/>
            <person name="Bluhm B.H."/>
            <person name="Breakspear A."/>
            <person name="Brown D.W."/>
            <person name="Butchko R.A."/>
            <person name="Chapman S."/>
            <person name="Coulson R."/>
            <person name="Coutinho P.M."/>
            <person name="Danchin E.G."/>
            <person name="Diener A."/>
            <person name="Gale L.R."/>
            <person name="Gardiner D.M."/>
            <person name="Goff S."/>
            <person name="Hammond-Kosack K.E."/>
            <person name="Hilburn K."/>
            <person name="Hua-Van A."/>
            <person name="Jonkers W."/>
            <person name="Kazan K."/>
            <person name="Kodira C.D."/>
            <person name="Koehrsen M."/>
            <person name="Kumar L."/>
            <person name="Lee Y.H."/>
            <person name="Li L."/>
            <person name="Manners J.M."/>
            <person name="Miranda-Saavedra D."/>
            <person name="Mukherjee M."/>
            <person name="Park G."/>
            <person name="Park J."/>
            <person name="Park S.Y."/>
            <person name="Proctor R.H."/>
            <person name="Regev A."/>
            <person name="Ruiz-Roldan M.C."/>
            <person name="Sain D."/>
            <person name="Sakthikumar S."/>
            <person name="Sykes S."/>
            <person name="Schwartz D.C."/>
            <person name="Turgeon B.G."/>
            <person name="Wapinski I."/>
            <person name="Yoder O."/>
            <person name="Young S."/>
            <person name="Zeng Q."/>
            <person name="Zhou S."/>
            <person name="Galagan J."/>
            <person name="Cuomo C.A."/>
            <person name="Kistler H.C."/>
            <person name="Rep M."/>
        </authorList>
    </citation>
    <scope>NUCLEOTIDE SEQUENCE [LARGE SCALE GENOMIC DNA]</scope>
    <source>
        <strain evidence="9">4287</strain>
    </source>
</reference>
<keyword evidence="3" id="KW-0413">Isomerase</keyword>
<evidence type="ECO:0000313" key="10">
    <source>
        <dbReference type="Proteomes" id="UP000009097"/>
    </source>
</evidence>
<dbReference type="PANTHER" id="PTHR13710">
    <property type="entry name" value="DNA HELICASE RECQ FAMILY MEMBER"/>
    <property type="match status" value="1"/>
</dbReference>
<dbReference type="PROSITE" id="PS51194">
    <property type="entry name" value="HELICASE_CTER"/>
    <property type="match status" value="1"/>
</dbReference>
<dbReference type="InterPro" id="IPR027417">
    <property type="entry name" value="P-loop_NTPase"/>
</dbReference>
<dbReference type="AlphaFoldDB" id="A0A0J9WVS8"/>
<dbReference type="GO" id="GO:0005634">
    <property type="term" value="C:nucleus"/>
    <property type="evidence" value="ECO:0007669"/>
    <property type="project" value="TreeGrafter"/>
</dbReference>
<evidence type="ECO:0000256" key="4">
    <source>
        <dbReference type="ARBA" id="ARBA00023242"/>
    </source>
</evidence>
<dbReference type="Pfam" id="PF09382">
    <property type="entry name" value="RQC"/>
    <property type="match status" value="1"/>
</dbReference>
<dbReference type="RefSeq" id="XP_018258102.1">
    <property type="nucleotide sequence ID" value="XM_018397300.1"/>
</dbReference>
<organism evidence="9 10">
    <name type="scientific">Fusarium oxysporum f. sp. lycopersici (strain 4287 / CBS 123668 / FGSC 9935 / NRRL 34936)</name>
    <name type="common">Fusarium vascular wilt of tomato</name>
    <dbReference type="NCBI Taxonomy" id="426428"/>
    <lineage>
        <taxon>Eukaryota</taxon>
        <taxon>Fungi</taxon>
        <taxon>Dikarya</taxon>
        <taxon>Ascomycota</taxon>
        <taxon>Pezizomycotina</taxon>
        <taxon>Sordariomycetes</taxon>
        <taxon>Hypocreomycetidae</taxon>
        <taxon>Hypocreales</taxon>
        <taxon>Nectriaceae</taxon>
        <taxon>Fusarium</taxon>
        <taxon>Fusarium oxysporum species complex</taxon>
    </lineage>
</organism>
<dbReference type="GO" id="GO:0000724">
    <property type="term" value="P:double-strand break repair via homologous recombination"/>
    <property type="evidence" value="ECO:0007669"/>
    <property type="project" value="TreeGrafter"/>
</dbReference>
<accession>A0A0J9WVS8</accession>
<feature type="domain" description="Helicase C-terminal" evidence="8">
    <location>
        <begin position="1"/>
        <end position="134"/>
    </location>
</feature>
<dbReference type="GO" id="GO:0003677">
    <property type="term" value="F:DNA binding"/>
    <property type="evidence" value="ECO:0007669"/>
    <property type="project" value="UniProtKB-KW"/>
</dbReference>
<comment type="catalytic activity">
    <reaction evidence="5">
        <text>Couples ATP hydrolysis with the unwinding of duplex DNA by translocating in the 3'-5' direction.</text>
        <dbReference type="EC" id="5.6.2.4"/>
    </reaction>
</comment>
<dbReference type="GO" id="GO:0005694">
    <property type="term" value="C:chromosome"/>
    <property type="evidence" value="ECO:0007669"/>
    <property type="project" value="TreeGrafter"/>
</dbReference>
<dbReference type="GeneID" id="28958069"/>
<dbReference type="Pfam" id="PF00271">
    <property type="entry name" value="Helicase_C"/>
    <property type="match status" value="1"/>
</dbReference>
<dbReference type="InterPro" id="IPR036388">
    <property type="entry name" value="WH-like_DNA-bd_sf"/>
</dbReference>
<dbReference type="SMART" id="SM00490">
    <property type="entry name" value="HELICc"/>
    <property type="match status" value="1"/>
</dbReference>
<evidence type="ECO:0000256" key="7">
    <source>
        <dbReference type="SAM" id="MobiDB-lite"/>
    </source>
</evidence>
<dbReference type="GO" id="GO:0006260">
    <property type="term" value="P:DNA replication"/>
    <property type="evidence" value="ECO:0007669"/>
    <property type="project" value="InterPro"/>
</dbReference>
<reference evidence="9" key="1">
    <citation type="submission" date="2007-04" db="EMBL/GenBank/DDBJ databases">
        <authorList>
            <consortium name="The Broad Institute Genome Sequencing Platform"/>
            <person name="Birren B."/>
            <person name="Lander E."/>
            <person name="Galagan J."/>
            <person name="Nusbaum C."/>
            <person name="Devon K."/>
            <person name="Ma L.-J."/>
            <person name="Jaffe D."/>
            <person name="Butler J."/>
            <person name="Alvarez P."/>
            <person name="Gnerre S."/>
            <person name="Grabherr M."/>
            <person name="Kleber M."/>
            <person name="Mauceli E."/>
            <person name="Brockman W."/>
            <person name="MacCallum I.A."/>
            <person name="Young S."/>
            <person name="LaButti K."/>
            <person name="DeCaprio D."/>
            <person name="Crawford M."/>
            <person name="Koehrsen M."/>
            <person name="Engels R."/>
            <person name="Montgomery P."/>
            <person name="Pearson M."/>
            <person name="Howarth C."/>
            <person name="Larson L."/>
            <person name="White J."/>
            <person name="O'Leary S."/>
            <person name="Kodira C."/>
            <person name="Zeng Q."/>
            <person name="Yandava C."/>
            <person name="Alvarado L."/>
            <person name="Kistler C."/>
            <person name="Shim W.-B."/>
            <person name="Kang S."/>
            <person name="Woloshuk C."/>
        </authorList>
    </citation>
    <scope>NUCLEOTIDE SEQUENCE</scope>
    <source>
        <strain evidence="9">4287</strain>
    </source>
</reference>
<dbReference type="SMART" id="SM00956">
    <property type="entry name" value="RQC"/>
    <property type="match status" value="1"/>
</dbReference>
<keyword evidence="2" id="KW-0238">DNA-binding</keyword>
<evidence type="ECO:0000256" key="1">
    <source>
        <dbReference type="ARBA" id="ARBA00005446"/>
    </source>
</evidence>
<feature type="region of interest" description="Disordered" evidence="7">
    <location>
        <begin position="236"/>
        <end position="256"/>
    </location>
</feature>
<comment type="similarity">
    <text evidence="1">Belongs to the helicase family. RecQ subfamily.</text>
</comment>
<dbReference type="GO" id="GO:0005737">
    <property type="term" value="C:cytoplasm"/>
    <property type="evidence" value="ECO:0007669"/>
    <property type="project" value="TreeGrafter"/>
</dbReference>
<dbReference type="GO" id="GO:0043138">
    <property type="term" value="F:3'-5' DNA helicase activity"/>
    <property type="evidence" value="ECO:0007669"/>
    <property type="project" value="UniProtKB-EC"/>
</dbReference>
<evidence type="ECO:0000256" key="3">
    <source>
        <dbReference type="ARBA" id="ARBA00023235"/>
    </source>
</evidence>
<gene>
    <name evidence="9" type="ORF">FOXG_17292</name>
</gene>
<keyword evidence="4" id="KW-0539">Nucleus</keyword>
<dbReference type="InterPro" id="IPR036390">
    <property type="entry name" value="WH_DNA-bd_sf"/>
</dbReference>
<sequence length="256" mass="28887">MALTATATQNVIVDIRHNLGMDNCQAFSQSFNRPNLHYEVEVQTSWQQGQVKIVVATIAFGMGIDKPDVRFIIHHGLPKTLEGYYQETGRAGRDGDPSNCNLFYGKQDIRTLKKLIADTGLIFEQREFSEYAIAAIRVIQAQRRITAVQCANILIGRKYPPYEARHSDDWYGMAKSLKKHKLVRVLDKLLAEKAFHENNQVGNHGMAIQYLKLGSIYRLFLSGQRKLMLSIQVPEVGATNKSSKPPSKQASKKPKD</sequence>
<dbReference type="InterPro" id="IPR018982">
    <property type="entry name" value="RQC_domain"/>
</dbReference>
<dbReference type="EMBL" id="DS231739">
    <property type="protein sequence ID" value="KNB20057.1"/>
    <property type="molecule type" value="Genomic_DNA"/>
</dbReference>
<name>A0A0J9WVS8_FUSO4</name>
<dbReference type="VEuPathDB" id="FungiDB:FOXG_17292"/>